<keyword evidence="2" id="KW-1185">Reference proteome</keyword>
<dbReference type="AlphaFoldDB" id="A0A9J5Z439"/>
<accession>A0A9J5Z439</accession>
<proteinExistence type="predicted"/>
<evidence type="ECO:0000313" key="1">
    <source>
        <dbReference type="EMBL" id="KAG5606973.1"/>
    </source>
</evidence>
<dbReference type="EMBL" id="JACXVP010000005">
    <property type="protein sequence ID" value="KAG5606973.1"/>
    <property type="molecule type" value="Genomic_DNA"/>
</dbReference>
<name>A0A9J5Z439_SOLCO</name>
<sequence>MADWADLPIDLLALIENRVEELTDFILVANSGFSKFQGQPAYRSPLSKELDDRVKVGFNVDRVLFLVGDWSQMGGEGRQYMFSVDN</sequence>
<dbReference type="Proteomes" id="UP000824120">
    <property type="component" value="Chromosome 5"/>
</dbReference>
<organism evidence="1 2">
    <name type="scientific">Solanum commersonii</name>
    <name type="common">Commerson's wild potato</name>
    <name type="synonym">Commerson's nightshade</name>
    <dbReference type="NCBI Taxonomy" id="4109"/>
    <lineage>
        <taxon>Eukaryota</taxon>
        <taxon>Viridiplantae</taxon>
        <taxon>Streptophyta</taxon>
        <taxon>Embryophyta</taxon>
        <taxon>Tracheophyta</taxon>
        <taxon>Spermatophyta</taxon>
        <taxon>Magnoliopsida</taxon>
        <taxon>eudicotyledons</taxon>
        <taxon>Gunneridae</taxon>
        <taxon>Pentapetalae</taxon>
        <taxon>asterids</taxon>
        <taxon>lamiids</taxon>
        <taxon>Solanales</taxon>
        <taxon>Solanaceae</taxon>
        <taxon>Solanoideae</taxon>
        <taxon>Solaneae</taxon>
        <taxon>Solanum</taxon>
    </lineage>
</organism>
<comment type="caution">
    <text evidence="1">The sequence shown here is derived from an EMBL/GenBank/DDBJ whole genome shotgun (WGS) entry which is preliminary data.</text>
</comment>
<protein>
    <submittedName>
        <fullName evidence="1">Uncharacterized protein</fullName>
    </submittedName>
</protein>
<evidence type="ECO:0000313" key="2">
    <source>
        <dbReference type="Proteomes" id="UP000824120"/>
    </source>
</evidence>
<gene>
    <name evidence="1" type="ORF">H5410_028465</name>
</gene>
<reference evidence="1 2" key="1">
    <citation type="submission" date="2020-09" db="EMBL/GenBank/DDBJ databases">
        <title>De no assembly of potato wild relative species, Solanum commersonii.</title>
        <authorList>
            <person name="Cho K."/>
        </authorList>
    </citation>
    <scope>NUCLEOTIDE SEQUENCE [LARGE SCALE GENOMIC DNA]</scope>
    <source>
        <strain evidence="1">LZ3.2</strain>
        <tissue evidence="1">Leaf</tissue>
    </source>
</reference>